<keyword evidence="3" id="KW-1185">Reference proteome</keyword>
<evidence type="ECO:0000313" key="3">
    <source>
        <dbReference type="Proteomes" id="UP000827911"/>
    </source>
</evidence>
<protein>
    <submittedName>
        <fullName evidence="2">Uncharacterized protein</fullName>
    </submittedName>
</protein>
<dbReference type="EMBL" id="MZ443777">
    <property type="protein sequence ID" value="QZE57854.1"/>
    <property type="molecule type" value="Genomic_DNA"/>
</dbReference>
<accession>A0AAE7XK45</accession>
<feature type="region of interest" description="Disordered" evidence="1">
    <location>
        <begin position="1"/>
        <end position="20"/>
    </location>
</feature>
<name>A0AAE7XK45_9CAUD</name>
<reference evidence="2 3" key="1">
    <citation type="submission" date="2021-06" db="EMBL/GenBank/DDBJ databases">
        <title>Complete genome sequence of Erwinia phage pEa_SNUABM_17.</title>
        <authorList>
            <person name="Kim S.G."/>
            <person name="Park S.C."/>
        </authorList>
    </citation>
    <scope>NUCLEOTIDE SEQUENCE [LARGE SCALE GENOMIC DNA]</scope>
</reference>
<proteinExistence type="predicted"/>
<evidence type="ECO:0000256" key="1">
    <source>
        <dbReference type="SAM" id="MobiDB-lite"/>
    </source>
</evidence>
<evidence type="ECO:0000313" key="2">
    <source>
        <dbReference type="EMBL" id="QZE57854.1"/>
    </source>
</evidence>
<sequence>MSRRPTQDEVNGQIAASEEQRYNEQIAQYDDWTDDELADAVEANELVREDEDASDYSREALIRMLLADRRF</sequence>
<dbReference type="Proteomes" id="UP000827911">
    <property type="component" value="Segment"/>
</dbReference>
<gene>
    <name evidence="2" type="ORF">pEaSNUABM17_00308</name>
</gene>
<organism evidence="2 3">
    <name type="scientific">Erwinia phage pEa_SNUABM_17</name>
    <dbReference type="NCBI Taxonomy" id="2869545"/>
    <lineage>
        <taxon>Viruses</taxon>
        <taxon>Duplodnaviria</taxon>
        <taxon>Heunggongvirae</taxon>
        <taxon>Uroviricota</taxon>
        <taxon>Caudoviricetes</taxon>
        <taxon>Alexandravirus</taxon>
        <taxon>Alexandravirus SNUABM17</taxon>
    </lineage>
</organism>